<name>A0A1Z5ITP1_9LACO</name>
<dbReference type="OrthoDB" id="2293631at2"/>
<organism evidence="1 2">
    <name type="scientific">Secundilactobacillus pentosiphilus</name>
    <dbReference type="NCBI Taxonomy" id="1714682"/>
    <lineage>
        <taxon>Bacteria</taxon>
        <taxon>Bacillati</taxon>
        <taxon>Bacillota</taxon>
        <taxon>Bacilli</taxon>
        <taxon>Lactobacillales</taxon>
        <taxon>Lactobacillaceae</taxon>
        <taxon>Secundilactobacillus</taxon>
    </lineage>
</organism>
<proteinExistence type="predicted"/>
<dbReference type="AlphaFoldDB" id="A0A1Z5ITP1"/>
<reference evidence="1 2" key="1">
    <citation type="submission" date="2015-11" db="EMBL/GenBank/DDBJ databases">
        <title>Draft genome sequences of new species of the genus Lactobacillus isolated from orchardgrass silage.</title>
        <authorList>
            <person name="Tohno M."/>
            <person name="Tanizawa Y."/>
            <person name="Arita M."/>
        </authorList>
    </citation>
    <scope>NUCLEOTIDE SEQUENCE [LARGE SCALE GENOMIC DNA]</scope>
    <source>
        <strain evidence="1 2">IWT25</strain>
    </source>
</reference>
<accession>A0A1Z5ITP1</accession>
<gene>
    <name evidence="1" type="ORF">IWT25_00436</name>
</gene>
<evidence type="ECO:0000313" key="1">
    <source>
        <dbReference type="EMBL" id="GAX05133.1"/>
    </source>
</evidence>
<evidence type="ECO:0000313" key="2">
    <source>
        <dbReference type="Proteomes" id="UP000198414"/>
    </source>
</evidence>
<dbReference type="EMBL" id="BCMI01000003">
    <property type="protein sequence ID" value="GAX05133.1"/>
    <property type="molecule type" value="Genomic_DNA"/>
</dbReference>
<sequence length="140" mass="16344">MSKMRRKLFGDTFSATVQYMMATLFGPIQTRSHSLKHSVTIDGKQYASKYTIDQIRQRYNLLEETKRINRQLVYVNRVWLYATTARSGVWNYKNPTRSSQVTHNGRFIVFRTWMGGSTSRLTYVSLDTGKKYTAKVVNLK</sequence>
<protein>
    <submittedName>
        <fullName evidence="1">Uncharacterized protein</fullName>
    </submittedName>
</protein>
<dbReference type="Proteomes" id="UP000198414">
    <property type="component" value="Unassembled WGS sequence"/>
</dbReference>
<comment type="caution">
    <text evidence="1">The sequence shown here is derived from an EMBL/GenBank/DDBJ whole genome shotgun (WGS) entry which is preliminary data.</text>
</comment>